<dbReference type="EMBL" id="MLCN01000022">
    <property type="protein sequence ID" value="ONG39790.1"/>
    <property type="molecule type" value="Genomic_DNA"/>
</dbReference>
<dbReference type="Proteomes" id="UP000192132">
    <property type="component" value="Unassembled WGS sequence"/>
</dbReference>
<accession>A0A1S8CTN8</accession>
<dbReference type="SUPFAM" id="SSF54285">
    <property type="entry name" value="MoaD/ThiS"/>
    <property type="match status" value="1"/>
</dbReference>
<dbReference type="InterPro" id="IPR016155">
    <property type="entry name" value="Mopterin_synth/thiamin_S_b"/>
</dbReference>
<dbReference type="OrthoDB" id="6702804at2"/>
<sequence length="82" mass="8911">MSQIIFEFYGRLGKLANESELSLPIETPIVLEQALQQLAELKPDLSENLERCACAIGDELVSRSMLVEANTRVALLPPVAGG</sequence>
<proteinExistence type="predicted"/>
<dbReference type="AlphaFoldDB" id="A0A1S8CTN8"/>
<gene>
    <name evidence="1" type="ORF">BKE30_08380</name>
</gene>
<reference evidence="1 2" key="1">
    <citation type="submission" date="2016-10" db="EMBL/GenBank/DDBJ databases">
        <title>Draft Genome sequence of Alkanindiges sp. strain H1.</title>
        <authorList>
            <person name="Subhash Y."/>
            <person name="Lee S."/>
        </authorList>
    </citation>
    <scope>NUCLEOTIDE SEQUENCE [LARGE SCALE GENOMIC DNA]</scope>
    <source>
        <strain evidence="1 2">H1</strain>
    </source>
</reference>
<dbReference type="Gene3D" id="3.10.20.30">
    <property type="match status" value="1"/>
</dbReference>
<comment type="caution">
    <text evidence="1">The sequence shown here is derived from an EMBL/GenBank/DDBJ whole genome shotgun (WGS) entry which is preliminary data.</text>
</comment>
<organism evidence="1 2">
    <name type="scientific">Alkanindiges hydrocarboniclasticus</name>
    <dbReference type="NCBI Taxonomy" id="1907941"/>
    <lineage>
        <taxon>Bacteria</taxon>
        <taxon>Pseudomonadati</taxon>
        <taxon>Pseudomonadota</taxon>
        <taxon>Gammaproteobacteria</taxon>
        <taxon>Moraxellales</taxon>
        <taxon>Moraxellaceae</taxon>
        <taxon>Alkanindiges</taxon>
    </lineage>
</organism>
<dbReference type="Pfam" id="PF02597">
    <property type="entry name" value="ThiS"/>
    <property type="match status" value="1"/>
</dbReference>
<evidence type="ECO:0000313" key="1">
    <source>
        <dbReference type="EMBL" id="ONG39790.1"/>
    </source>
</evidence>
<name>A0A1S8CTN8_9GAMM</name>
<dbReference type="InterPro" id="IPR012675">
    <property type="entry name" value="Beta-grasp_dom_sf"/>
</dbReference>
<dbReference type="STRING" id="1907941.BKE30_08380"/>
<dbReference type="InterPro" id="IPR003749">
    <property type="entry name" value="ThiS/MoaD-like"/>
</dbReference>
<evidence type="ECO:0000313" key="2">
    <source>
        <dbReference type="Proteomes" id="UP000192132"/>
    </source>
</evidence>
<dbReference type="RefSeq" id="WP_076878153.1">
    <property type="nucleotide sequence ID" value="NZ_MLCN01000022.1"/>
</dbReference>
<keyword evidence="2" id="KW-1185">Reference proteome</keyword>
<protein>
    <recommendedName>
        <fullName evidence="3">Molybdopterin synthase sulfur carrier subunit</fullName>
    </recommendedName>
</protein>
<evidence type="ECO:0008006" key="3">
    <source>
        <dbReference type="Google" id="ProtNLM"/>
    </source>
</evidence>